<evidence type="ECO:0000259" key="2">
    <source>
        <dbReference type="Pfam" id="PF08327"/>
    </source>
</evidence>
<dbReference type="Proteomes" id="UP000198346">
    <property type="component" value="Unassembled WGS sequence"/>
</dbReference>
<dbReference type="RefSeq" id="WP_089413151.1">
    <property type="nucleotide sequence ID" value="NZ_FZQA01000008.1"/>
</dbReference>
<sequence length="163" mass="18211">MTAEASYQSARELVLERIIDAPREALFRAWTEADLLKQWFAPKPWTVAKAELDARPGGASLIVMKSPDGGEHPCRGVYLEIVPNERIVFTDAYTEKWTPAEKPFFTGIVAFEDIGGSKTRYVARARHWTAEDCEAHEKMGFHEGWGQCADQLAALAKTIVATK</sequence>
<protein>
    <submittedName>
        <fullName evidence="3">Uncharacterized conserved protein YndB, AHSA1/START domain</fullName>
    </submittedName>
</protein>
<keyword evidence="4" id="KW-1185">Reference proteome</keyword>
<organism evidence="3 4">
    <name type="scientific">Amphiplicatus metriothermophilus</name>
    <dbReference type="NCBI Taxonomy" id="1519374"/>
    <lineage>
        <taxon>Bacteria</taxon>
        <taxon>Pseudomonadati</taxon>
        <taxon>Pseudomonadota</taxon>
        <taxon>Alphaproteobacteria</taxon>
        <taxon>Parvularculales</taxon>
        <taxon>Parvularculaceae</taxon>
        <taxon>Amphiplicatus</taxon>
    </lineage>
</organism>
<dbReference type="EMBL" id="FZQA01000008">
    <property type="protein sequence ID" value="SNT75414.1"/>
    <property type="molecule type" value="Genomic_DNA"/>
</dbReference>
<dbReference type="OrthoDB" id="9805228at2"/>
<comment type="similarity">
    <text evidence="1">Belongs to the AHA1 family.</text>
</comment>
<dbReference type="InterPro" id="IPR013538">
    <property type="entry name" value="ASHA1/2-like_C"/>
</dbReference>
<evidence type="ECO:0000313" key="3">
    <source>
        <dbReference type="EMBL" id="SNT75414.1"/>
    </source>
</evidence>
<proteinExistence type="inferred from homology"/>
<evidence type="ECO:0000256" key="1">
    <source>
        <dbReference type="ARBA" id="ARBA00006817"/>
    </source>
</evidence>
<dbReference type="AlphaFoldDB" id="A0A239PYT1"/>
<reference evidence="3 4" key="1">
    <citation type="submission" date="2017-07" db="EMBL/GenBank/DDBJ databases">
        <authorList>
            <person name="Sun Z.S."/>
            <person name="Albrecht U."/>
            <person name="Echele G."/>
            <person name="Lee C.C."/>
        </authorList>
    </citation>
    <scope>NUCLEOTIDE SEQUENCE [LARGE SCALE GENOMIC DNA]</scope>
    <source>
        <strain evidence="3 4">CGMCC 1.12710</strain>
    </source>
</reference>
<dbReference type="Pfam" id="PF08327">
    <property type="entry name" value="AHSA1"/>
    <property type="match status" value="1"/>
</dbReference>
<gene>
    <name evidence="3" type="ORF">SAMN06297382_2727</name>
</gene>
<evidence type="ECO:0000313" key="4">
    <source>
        <dbReference type="Proteomes" id="UP000198346"/>
    </source>
</evidence>
<feature type="domain" description="Activator of Hsp90 ATPase homologue 1/2-like C-terminal" evidence="2">
    <location>
        <begin position="20"/>
        <end position="156"/>
    </location>
</feature>
<accession>A0A239PYT1</accession>
<dbReference type="SUPFAM" id="SSF55961">
    <property type="entry name" value="Bet v1-like"/>
    <property type="match status" value="1"/>
</dbReference>
<dbReference type="CDD" id="cd08896">
    <property type="entry name" value="SRPBCC_CalC_Aha1-like_3"/>
    <property type="match status" value="1"/>
</dbReference>
<name>A0A239PYT1_9PROT</name>
<dbReference type="InterPro" id="IPR023393">
    <property type="entry name" value="START-like_dom_sf"/>
</dbReference>
<dbReference type="Gene3D" id="3.30.530.20">
    <property type="match status" value="1"/>
</dbReference>